<evidence type="ECO:0000313" key="3">
    <source>
        <dbReference type="Proteomes" id="UP000179807"/>
    </source>
</evidence>
<dbReference type="AlphaFoldDB" id="A0A1J4KZ28"/>
<dbReference type="RefSeq" id="XP_068369546.1">
    <property type="nucleotide sequence ID" value="XM_068490820.1"/>
</dbReference>
<protein>
    <submittedName>
        <fullName evidence="2">Uncharacterized protein</fullName>
    </submittedName>
</protein>
<feature type="compositionally biased region" description="Basic residues" evidence="1">
    <location>
        <begin position="95"/>
        <end position="108"/>
    </location>
</feature>
<dbReference type="OrthoDB" id="10542310at2759"/>
<accession>A0A1J4KZ28</accession>
<proteinExistence type="predicted"/>
<dbReference type="GeneID" id="94825524"/>
<organism evidence="2 3">
    <name type="scientific">Tritrichomonas foetus</name>
    <dbReference type="NCBI Taxonomy" id="1144522"/>
    <lineage>
        <taxon>Eukaryota</taxon>
        <taxon>Metamonada</taxon>
        <taxon>Parabasalia</taxon>
        <taxon>Tritrichomonadida</taxon>
        <taxon>Tritrichomonadidae</taxon>
        <taxon>Tritrichomonas</taxon>
    </lineage>
</organism>
<gene>
    <name evidence="2" type="ORF">TRFO_02653</name>
</gene>
<dbReference type="EMBL" id="MLAK01000111">
    <property type="protein sequence ID" value="OHT16410.1"/>
    <property type="molecule type" value="Genomic_DNA"/>
</dbReference>
<keyword evidence="3" id="KW-1185">Reference proteome</keyword>
<feature type="region of interest" description="Disordered" evidence="1">
    <location>
        <begin position="95"/>
        <end position="198"/>
    </location>
</feature>
<evidence type="ECO:0000256" key="1">
    <source>
        <dbReference type="SAM" id="MobiDB-lite"/>
    </source>
</evidence>
<dbReference type="VEuPathDB" id="TrichDB:TRFO_02653"/>
<evidence type="ECO:0000313" key="2">
    <source>
        <dbReference type="EMBL" id="OHT16410.1"/>
    </source>
</evidence>
<feature type="compositionally biased region" description="Basic and acidic residues" evidence="1">
    <location>
        <begin position="173"/>
        <end position="183"/>
    </location>
</feature>
<comment type="caution">
    <text evidence="2">The sequence shown here is derived from an EMBL/GenBank/DDBJ whole genome shotgun (WGS) entry which is preliminary data.</text>
</comment>
<name>A0A1J4KZ28_9EUKA</name>
<dbReference type="Proteomes" id="UP000179807">
    <property type="component" value="Unassembled WGS sequence"/>
</dbReference>
<sequence length="210" mass="23477">MEATFNVQIVGDRTPGPAPCDHVDRDRFGDGLKYSIRSRFPIPSYTNDPYLVNLPTTVGNVPKINMHGRCDPPNPFVPPGPNYVPPAFGKDAHSIRFKKDRKREKKKPGPGPADYTISRTAGKMVGTESPRTNIRTGGPRQLWGTIESPGPAVYKPRHDSTRASSPRWTIGNRYKERRKDRTGEYIPPKSTLDKHGFSFGRGGRTPIFHI</sequence>
<reference evidence="2" key="1">
    <citation type="submission" date="2016-10" db="EMBL/GenBank/DDBJ databases">
        <authorList>
            <person name="Benchimol M."/>
            <person name="Almeida L.G."/>
            <person name="Vasconcelos A.T."/>
            <person name="Perreira-Neves A."/>
            <person name="Rosa I.A."/>
            <person name="Tasca T."/>
            <person name="Bogo M.R."/>
            <person name="de Souza W."/>
        </authorList>
    </citation>
    <scope>NUCLEOTIDE SEQUENCE [LARGE SCALE GENOMIC DNA]</scope>
    <source>
        <strain evidence="2">K</strain>
    </source>
</reference>